<evidence type="ECO:0008006" key="6">
    <source>
        <dbReference type="Google" id="ProtNLM"/>
    </source>
</evidence>
<feature type="transmembrane region" description="Helical" evidence="1">
    <location>
        <begin position="7"/>
        <end position="26"/>
    </location>
</feature>
<feature type="transmembrane region" description="Helical" evidence="1">
    <location>
        <begin position="90"/>
        <end position="112"/>
    </location>
</feature>
<evidence type="ECO:0000313" key="2">
    <source>
        <dbReference type="EMBL" id="QCI99948.1"/>
    </source>
</evidence>
<proteinExistence type="predicted"/>
<dbReference type="Proteomes" id="UP000826513">
    <property type="component" value="Chromosome 2"/>
</dbReference>
<accession>A0A4D7DTX2</accession>
<evidence type="ECO:0000256" key="1">
    <source>
        <dbReference type="SAM" id="Phobius"/>
    </source>
</evidence>
<protein>
    <recommendedName>
        <fullName evidence="6">GtrA family protein</fullName>
    </recommendedName>
</protein>
<sequence length="122" mass="13244">MKTVSFLLFYAACAVVDAGLTWLFLWSGETSVLLARAFGAASAIMCFVFFQRRFLKKRPVGPLLAGSIGTVSTIVSYGLFALLLSRNPLLQWYVPFLAATLAALILCGLGYWRASKISAIKG</sequence>
<keyword evidence="5" id="KW-1185">Reference proteome</keyword>
<reference evidence="3 5" key="2">
    <citation type="submission" date="2021-03" db="EMBL/GenBank/DDBJ databases">
        <title>Rapid diversification of plasmids in a genus of pathogenic and nitrogen fixing bacteria.</title>
        <authorList>
            <person name="Weisberg A.J."/>
            <person name="Miller M."/>
            <person name="Ream W."/>
            <person name="Grunwald N.J."/>
            <person name="Chang J.H."/>
        </authorList>
    </citation>
    <scope>NUCLEOTIDE SEQUENCE [LARGE SCALE GENOMIC DNA]</scope>
    <source>
        <strain evidence="3 5">AF3.44</strain>
    </source>
</reference>
<keyword evidence="1" id="KW-0472">Membrane</keyword>
<dbReference type="EMBL" id="CP039692">
    <property type="protein sequence ID" value="QCI99948.1"/>
    <property type="molecule type" value="Genomic_DNA"/>
</dbReference>
<feature type="transmembrane region" description="Helical" evidence="1">
    <location>
        <begin position="32"/>
        <end position="50"/>
    </location>
</feature>
<organism evidence="2 4">
    <name type="scientific">Agrobacterium larrymoorei</name>
    <dbReference type="NCBI Taxonomy" id="160699"/>
    <lineage>
        <taxon>Bacteria</taxon>
        <taxon>Pseudomonadati</taxon>
        <taxon>Pseudomonadota</taxon>
        <taxon>Alphaproteobacteria</taxon>
        <taxon>Hyphomicrobiales</taxon>
        <taxon>Rhizobiaceae</taxon>
        <taxon>Rhizobium/Agrobacterium group</taxon>
        <taxon>Agrobacterium</taxon>
    </lineage>
</organism>
<dbReference type="KEGG" id="alf:CFBP5473_18515"/>
<name>A0A4D7DTX2_9HYPH</name>
<dbReference type="OrthoDB" id="8305509at2"/>
<evidence type="ECO:0000313" key="5">
    <source>
        <dbReference type="Proteomes" id="UP000826513"/>
    </source>
</evidence>
<dbReference type="RefSeq" id="WP_037170714.1">
    <property type="nucleotide sequence ID" value="NZ_CP039692.1"/>
</dbReference>
<reference evidence="2 4" key="1">
    <citation type="submission" date="2019-04" db="EMBL/GenBank/DDBJ databases">
        <title>Complete genome sequence of Agrobacterium larrymoorei CFBP5473.</title>
        <authorList>
            <person name="Haryono M."/>
            <person name="Chou L."/>
            <person name="Lin Y.-C."/>
            <person name="Lai E.-M."/>
            <person name="Kuo C.-H."/>
        </authorList>
    </citation>
    <scope>NUCLEOTIDE SEQUENCE [LARGE SCALE GENOMIC DNA]</scope>
    <source>
        <strain evidence="2 4">CFBP5473</strain>
    </source>
</reference>
<evidence type="ECO:0000313" key="3">
    <source>
        <dbReference type="EMBL" id="QYA09611.1"/>
    </source>
</evidence>
<dbReference type="Proteomes" id="UP000298545">
    <property type="component" value="Chromosome linear"/>
</dbReference>
<gene>
    <name evidence="2" type="ORF">CFBP5473_18515</name>
    <name evidence="3" type="ORF">J5285_19820</name>
</gene>
<dbReference type="EMBL" id="CP072168">
    <property type="protein sequence ID" value="QYA09611.1"/>
    <property type="molecule type" value="Genomic_DNA"/>
</dbReference>
<feature type="transmembrane region" description="Helical" evidence="1">
    <location>
        <begin position="62"/>
        <end position="84"/>
    </location>
</feature>
<keyword evidence="1" id="KW-0812">Transmembrane</keyword>
<dbReference type="AlphaFoldDB" id="A0A4D7DTX2"/>
<evidence type="ECO:0000313" key="4">
    <source>
        <dbReference type="Proteomes" id="UP000298545"/>
    </source>
</evidence>
<keyword evidence="1" id="KW-1133">Transmembrane helix</keyword>